<dbReference type="SUPFAM" id="SSF55729">
    <property type="entry name" value="Acyl-CoA N-acyltransferases (Nat)"/>
    <property type="match status" value="1"/>
</dbReference>
<keyword evidence="7" id="KW-0808">Transferase</keyword>
<keyword evidence="8" id="KW-0519">Myristate</keyword>
<comment type="catalytic activity">
    <reaction evidence="12">
        <text>N-terminal L-seryl-[histone H2A] + acetyl-CoA = N-terminal N(alpha)-acetyl-L-seryl-[histone H2A] + CoA + H(+)</text>
        <dbReference type="Rhea" id="RHEA:50600"/>
        <dbReference type="Rhea" id="RHEA-COMP:12742"/>
        <dbReference type="Rhea" id="RHEA-COMP:12744"/>
        <dbReference type="ChEBI" id="CHEBI:15378"/>
        <dbReference type="ChEBI" id="CHEBI:57287"/>
        <dbReference type="ChEBI" id="CHEBI:57288"/>
        <dbReference type="ChEBI" id="CHEBI:64738"/>
        <dbReference type="ChEBI" id="CHEBI:83690"/>
        <dbReference type="EC" id="2.3.1.257"/>
    </reaction>
</comment>
<dbReference type="GO" id="GO:0005634">
    <property type="term" value="C:nucleus"/>
    <property type="evidence" value="ECO:0007669"/>
    <property type="project" value="UniProtKB-SubCell"/>
</dbReference>
<comment type="similarity">
    <text evidence="3">Belongs to the acetyltransferase family. NAA40 subfamily.</text>
</comment>
<organism evidence="18 19">
    <name type="scientific">Sinanodonta woodiana</name>
    <name type="common">Chinese pond mussel</name>
    <name type="synonym">Anodonta woodiana</name>
    <dbReference type="NCBI Taxonomy" id="1069815"/>
    <lineage>
        <taxon>Eukaryota</taxon>
        <taxon>Metazoa</taxon>
        <taxon>Spiralia</taxon>
        <taxon>Lophotrochozoa</taxon>
        <taxon>Mollusca</taxon>
        <taxon>Bivalvia</taxon>
        <taxon>Autobranchia</taxon>
        <taxon>Heteroconchia</taxon>
        <taxon>Palaeoheterodonta</taxon>
        <taxon>Unionida</taxon>
        <taxon>Unionoidea</taxon>
        <taxon>Unionidae</taxon>
        <taxon>Unioninae</taxon>
        <taxon>Sinanodonta</taxon>
    </lineage>
</organism>
<dbReference type="CDD" id="cd04301">
    <property type="entry name" value="NAT_SF"/>
    <property type="match status" value="1"/>
</dbReference>
<dbReference type="GO" id="GO:0005737">
    <property type="term" value="C:cytoplasm"/>
    <property type="evidence" value="ECO:0007669"/>
    <property type="project" value="UniProtKB-SubCell"/>
</dbReference>
<evidence type="ECO:0000256" key="4">
    <source>
        <dbReference type="ARBA" id="ARBA00012950"/>
    </source>
</evidence>
<evidence type="ECO:0000256" key="8">
    <source>
        <dbReference type="ARBA" id="ARBA00022707"/>
    </source>
</evidence>
<dbReference type="GO" id="GO:1990189">
    <property type="term" value="F:protein N-terminal-serine acetyltransferase activity"/>
    <property type="evidence" value="ECO:0007669"/>
    <property type="project" value="UniProtKB-EC"/>
</dbReference>
<name>A0ABD3WGV3_SINWO</name>
<keyword evidence="10" id="KW-0449">Lipoprotein</keyword>
<dbReference type="Gene3D" id="3.40.630.30">
    <property type="match status" value="1"/>
</dbReference>
<evidence type="ECO:0000313" key="18">
    <source>
        <dbReference type="EMBL" id="KAL3872745.1"/>
    </source>
</evidence>
<sequence>MGRKSAKGKERRQKRREENAKMAASQGKVDAANKLDDPMAMLEPFKKFERNGLSLTIECKRVTDLDLDTIEWAFDMTKKNMQALYESCDFGWKDRDKREEMTEDKAWYLIVRDLEKKPVAFIHFRFDIEIDVEVVYCYEIQLIEGVRRKGLGKFLMQILELMAYKTEMKKVMMTTFKHNTDSVDFFRKGLKYEVDEISPDDPVFDEGYCYWILSKTIQPKKSSSHGASATEGNVTNGHCHSEGCCC</sequence>
<dbReference type="Pfam" id="PF00583">
    <property type="entry name" value="Acetyltransf_1"/>
    <property type="match status" value="1"/>
</dbReference>
<dbReference type="InterPro" id="IPR000182">
    <property type="entry name" value="GNAT_dom"/>
</dbReference>
<feature type="domain" description="N-acetyltransferase" evidence="17">
    <location>
        <begin position="65"/>
        <end position="218"/>
    </location>
</feature>
<dbReference type="FunFam" id="3.40.630.30:FF:000033">
    <property type="entry name" value="N-alpha-acetyltransferase 40 isoform X1"/>
    <property type="match status" value="1"/>
</dbReference>
<keyword evidence="11" id="KW-0012">Acyltransferase</keyword>
<evidence type="ECO:0000256" key="15">
    <source>
        <dbReference type="ARBA" id="ARBA00082154"/>
    </source>
</evidence>
<evidence type="ECO:0000313" key="19">
    <source>
        <dbReference type="Proteomes" id="UP001634394"/>
    </source>
</evidence>
<evidence type="ECO:0000256" key="10">
    <source>
        <dbReference type="ARBA" id="ARBA00023288"/>
    </source>
</evidence>
<accession>A0ABD3WGV3</accession>
<dbReference type="Proteomes" id="UP001634394">
    <property type="component" value="Unassembled WGS sequence"/>
</dbReference>
<evidence type="ECO:0000256" key="13">
    <source>
        <dbReference type="ARBA" id="ARBA00049524"/>
    </source>
</evidence>
<evidence type="ECO:0000256" key="2">
    <source>
        <dbReference type="ARBA" id="ARBA00004496"/>
    </source>
</evidence>
<evidence type="ECO:0000256" key="16">
    <source>
        <dbReference type="SAM" id="MobiDB-lite"/>
    </source>
</evidence>
<dbReference type="AlphaFoldDB" id="A0ABD3WGV3"/>
<dbReference type="PANTHER" id="PTHR20531">
    <property type="entry name" value="N-ALPHA-ACETYLTRANSFERASE 40"/>
    <property type="match status" value="1"/>
</dbReference>
<evidence type="ECO:0000256" key="9">
    <source>
        <dbReference type="ARBA" id="ARBA00023242"/>
    </source>
</evidence>
<comment type="caution">
    <text evidence="18">The sequence shown here is derived from an EMBL/GenBank/DDBJ whole genome shotgun (WGS) entry which is preliminary data.</text>
</comment>
<reference evidence="18 19" key="1">
    <citation type="submission" date="2024-11" db="EMBL/GenBank/DDBJ databases">
        <title>Chromosome-level genome assembly of the freshwater bivalve Anodonta woodiana.</title>
        <authorList>
            <person name="Chen X."/>
        </authorList>
    </citation>
    <scope>NUCLEOTIDE SEQUENCE [LARGE SCALE GENOMIC DNA]</scope>
    <source>
        <strain evidence="18">MN2024</strain>
        <tissue evidence="18">Gills</tissue>
    </source>
</reference>
<evidence type="ECO:0000256" key="12">
    <source>
        <dbReference type="ARBA" id="ARBA00047821"/>
    </source>
</evidence>
<dbReference type="PROSITE" id="PS51186">
    <property type="entry name" value="GNAT"/>
    <property type="match status" value="1"/>
</dbReference>
<keyword evidence="6" id="KW-0963">Cytoplasm</keyword>
<keyword evidence="19" id="KW-1185">Reference proteome</keyword>
<comment type="subcellular location">
    <subcellularLocation>
        <location evidence="2">Cytoplasm</location>
    </subcellularLocation>
    <subcellularLocation>
        <location evidence="1">Nucleus</location>
    </subcellularLocation>
</comment>
<dbReference type="InterPro" id="IPR039949">
    <property type="entry name" value="NAA40"/>
</dbReference>
<evidence type="ECO:0000256" key="14">
    <source>
        <dbReference type="ARBA" id="ARBA00079213"/>
    </source>
</evidence>
<dbReference type="EMBL" id="JBJQND010000006">
    <property type="protein sequence ID" value="KAL3872745.1"/>
    <property type="molecule type" value="Genomic_DNA"/>
</dbReference>
<keyword evidence="9" id="KW-0539">Nucleus</keyword>
<evidence type="ECO:0000256" key="1">
    <source>
        <dbReference type="ARBA" id="ARBA00004123"/>
    </source>
</evidence>
<protein>
    <recommendedName>
        <fullName evidence="5">N-alpha-acetyltransferase 40</fullName>
        <ecNumber evidence="4">2.3.1.257</ecNumber>
    </recommendedName>
    <alternativeName>
        <fullName evidence="14">N-acetyltransferase 11</fullName>
    </alternativeName>
    <alternativeName>
        <fullName evidence="15">N-alpha-acetyltransferase D</fullName>
    </alternativeName>
</protein>
<feature type="compositionally biased region" description="Basic residues" evidence="16">
    <location>
        <begin position="1"/>
        <end position="14"/>
    </location>
</feature>
<evidence type="ECO:0000259" key="17">
    <source>
        <dbReference type="PROSITE" id="PS51186"/>
    </source>
</evidence>
<comment type="catalytic activity">
    <reaction evidence="13">
        <text>N-terminal L-seryl-[histone H4] + acetyl-CoA = N-terminal N(alpha)-acetyl-L-seryl-[histone H4] + CoA + H(+)</text>
        <dbReference type="Rhea" id="RHEA:50596"/>
        <dbReference type="Rhea" id="RHEA-COMP:12740"/>
        <dbReference type="Rhea" id="RHEA-COMP:12743"/>
        <dbReference type="ChEBI" id="CHEBI:15378"/>
        <dbReference type="ChEBI" id="CHEBI:57287"/>
        <dbReference type="ChEBI" id="CHEBI:57288"/>
        <dbReference type="ChEBI" id="CHEBI:64738"/>
        <dbReference type="ChEBI" id="CHEBI:83690"/>
        <dbReference type="EC" id="2.3.1.257"/>
    </reaction>
</comment>
<evidence type="ECO:0000256" key="11">
    <source>
        <dbReference type="ARBA" id="ARBA00023315"/>
    </source>
</evidence>
<feature type="region of interest" description="Disordered" evidence="16">
    <location>
        <begin position="1"/>
        <end position="29"/>
    </location>
</feature>
<dbReference type="EC" id="2.3.1.257" evidence="4"/>
<evidence type="ECO:0000256" key="6">
    <source>
        <dbReference type="ARBA" id="ARBA00022490"/>
    </source>
</evidence>
<dbReference type="PANTHER" id="PTHR20531:SF1">
    <property type="entry name" value="N-ALPHA-ACETYLTRANSFERASE 40"/>
    <property type="match status" value="1"/>
</dbReference>
<evidence type="ECO:0000256" key="5">
    <source>
        <dbReference type="ARBA" id="ARBA00015043"/>
    </source>
</evidence>
<evidence type="ECO:0000256" key="7">
    <source>
        <dbReference type="ARBA" id="ARBA00022679"/>
    </source>
</evidence>
<evidence type="ECO:0000256" key="3">
    <source>
        <dbReference type="ARBA" id="ARBA00008870"/>
    </source>
</evidence>
<proteinExistence type="inferred from homology"/>
<dbReference type="InterPro" id="IPR016181">
    <property type="entry name" value="Acyl_CoA_acyltransferase"/>
</dbReference>
<gene>
    <name evidence="18" type="ORF">ACJMK2_035949</name>
</gene>